<organism evidence="1 2">
    <name type="scientific">Citrus sinensis</name>
    <name type="common">Sweet orange</name>
    <name type="synonym">Citrus aurantium var. sinensis</name>
    <dbReference type="NCBI Taxonomy" id="2711"/>
    <lineage>
        <taxon>Eukaryota</taxon>
        <taxon>Viridiplantae</taxon>
        <taxon>Streptophyta</taxon>
        <taxon>Embryophyta</taxon>
        <taxon>Tracheophyta</taxon>
        <taxon>Spermatophyta</taxon>
        <taxon>Magnoliopsida</taxon>
        <taxon>eudicotyledons</taxon>
        <taxon>Gunneridae</taxon>
        <taxon>Pentapetalae</taxon>
        <taxon>rosids</taxon>
        <taxon>malvids</taxon>
        <taxon>Sapindales</taxon>
        <taxon>Rutaceae</taxon>
        <taxon>Aurantioideae</taxon>
        <taxon>Citrus</taxon>
    </lineage>
</organism>
<dbReference type="Proteomes" id="UP000829398">
    <property type="component" value="Chromosome 9"/>
</dbReference>
<comment type="caution">
    <text evidence="1">The sequence shown here is derived from an EMBL/GenBank/DDBJ whole genome shotgun (WGS) entry which is preliminary data.</text>
</comment>
<evidence type="ECO:0000313" key="1">
    <source>
        <dbReference type="EMBL" id="KAH9680787.1"/>
    </source>
</evidence>
<proteinExistence type="predicted"/>
<evidence type="ECO:0000313" key="2">
    <source>
        <dbReference type="Proteomes" id="UP000829398"/>
    </source>
</evidence>
<name>A0ACB8I122_CITSI</name>
<reference evidence="2" key="1">
    <citation type="journal article" date="2023" name="Hortic. Res.">
        <title>A chromosome-level phased genome enabling allele-level studies in sweet orange: a case study on citrus Huanglongbing tolerance.</title>
        <authorList>
            <person name="Wu B."/>
            <person name="Yu Q."/>
            <person name="Deng Z."/>
            <person name="Duan Y."/>
            <person name="Luo F."/>
            <person name="Gmitter F. Jr."/>
        </authorList>
    </citation>
    <scope>NUCLEOTIDE SEQUENCE [LARGE SCALE GENOMIC DNA]</scope>
    <source>
        <strain evidence="2">cv. Valencia</strain>
    </source>
</reference>
<sequence>MPMSTNGDRISTDGDGKFELDTSGRAKSNGGGGDLPRVVMVPDRAPKTVNPSTVDQRQIGSPGDCDWSENTVGIVGNKTQVVGKFLLTECYRLWLSYLSMATSEKQPEVDISSGYASMSIDEEEESGLILEGDDIDGGNNVKIEYRFCLVGRFLTDKVINFAAMKNTMASLWRPGKGVCIKEVSPTLFLFQFFHEIDVKRVLEVGPWTFDQHILLVKRLEENEQPQLVPLFFTSFWIHIYNLPIGFMSEKVLKHIGNYVGTFVDSDENNFMGVWRTYMRIRVAIDVRKPLKHKMKLKKEGGEWFWIDFKYERLNIFCFICGLLGHTEKQCPKLYDYPSGEIVKAYGHWMKVPLRKNMMNSGERWLRSALPEEAEFGKGNSITPTGVMMVDSITSLNPGDYGPRTKERNVSAGFEGSDMEGSSMELNRGHLRINEKSAFGTINVSSGSKEFEEDQETGIIVNNSKRRRSQGGPRSIGGQEEEPSKLEMDAMLDPKNGKTVGPVTQAHRKQ</sequence>
<dbReference type="EMBL" id="CM039178">
    <property type="protein sequence ID" value="KAH9680787.1"/>
    <property type="molecule type" value="Genomic_DNA"/>
</dbReference>
<keyword evidence="2" id="KW-1185">Reference proteome</keyword>
<accession>A0ACB8I122</accession>
<gene>
    <name evidence="1" type="ORF">KPL71_026685</name>
</gene>
<protein>
    <submittedName>
        <fullName evidence="1">CCHC-type domain-containing protein</fullName>
    </submittedName>
</protein>